<feature type="transmembrane region" description="Helical" evidence="3">
    <location>
        <begin position="158"/>
        <end position="178"/>
    </location>
</feature>
<name>B2KDU4_ELUMP</name>
<keyword evidence="5" id="KW-0560">Oxidoreductase</keyword>
<evidence type="ECO:0000313" key="5">
    <source>
        <dbReference type="EMBL" id="ACC98690.1"/>
    </source>
</evidence>
<comment type="subcellular location">
    <subcellularLocation>
        <location evidence="1">Endomembrane system</location>
        <topology evidence="1">Multi-pass membrane protein</topology>
    </subcellularLocation>
    <subcellularLocation>
        <location evidence="2">Membrane</location>
        <topology evidence="2">Multi-pass membrane protein</topology>
    </subcellularLocation>
</comment>
<dbReference type="OrthoDB" id="9807568at2"/>
<feature type="transmembrane region" description="Helical" evidence="3">
    <location>
        <begin position="105"/>
        <end position="123"/>
    </location>
</feature>
<sequence>MLLTIILLPILGSIFITPFNKLGVKPAVTAMLIGSAVFVLSVFQLTYAGTGAEVSWSLQMPFGFGPHFKLDMLAAFMAACSSFLSLIIIFYSTGYIHDKDYENEYYTMVILFLGSMMGLVFSFNLVWTFVFWELTAICSWRLVGFFRGDTDKKKAVKTFLITVFGALFLLLGIAALYFTNGTVDLTLLKGSRVPLIVCALLVAGMFSKSAILPFSTWLPDAGVAPSPVTALLHAAVLVKIGVYVFARVFYTVNLDPSLGHAVALIAGVSSLIAGGAAVTETNIKRIIAYSTISQLGFIFLALSTRTALGLVAGMLFIMMHGAAKGGLFLCAGIIEHKTHTKDITKMGGLFKVMPLTGLVFAICALSVMGIPPMGGFFSKFMVFKSASAAGGVLVFAIFILAACFTAAYLLRVFHIVFLGSPGVEWEMGPEGSKQTLISVSILAVLTVVMSVFVALPVNYLIKAAVQMGVL</sequence>
<feature type="transmembrane region" description="Helical" evidence="3">
    <location>
        <begin position="6"/>
        <end position="24"/>
    </location>
</feature>
<evidence type="ECO:0000256" key="1">
    <source>
        <dbReference type="ARBA" id="ARBA00004127"/>
    </source>
</evidence>
<organism evidence="5 6">
    <name type="scientific">Elusimicrobium minutum (strain Pei191)</name>
    <dbReference type="NCBI Taxonomy" id="445932"/>
    <lineage>
        <taxon>Bacteria</taxon>
        <taxon>Pseudomonadati</taxon>
        <taxon>Elusimicrobiota</taxon>
        <taxon>Elusimicrobia</taxon>
        <taxon>Elusimicrobiales</taxon>
        <taxon>Elusimicrobiaceae</taxon>
        <taxon>Elusimicrobium</taxon>
    </lineage>
</organism>
<feature type="transmembrane region" description="Helical" evidence="3">
    <location>
        <begin position="72"/>
        <end position="93"/>
    </location>
</feature>
<accession>B2KDU4</accession>
<evidence type="ECO:0000256" key="2">
    <source>
        <dbReference type="RuleBase" id="RU000320"/>
    </source>
</evidence>
<keyword evidence="6" id="KW-1185">Reference proteome</keyword>
<keyword evidence="2 3" id="KW-0812">Transmembrane</keyword>
<dbReference type="PRINTS" id="PR01434">
    <property type="entry name" value="NADHDHGNASE5"/>
</dbReference>
<proteinExistence type="predicted"/>
<dbReference type="InterPro" id="IPR050616">
    <property type="entry name" value="CPA3_Na-H_Antiporter_A"/>
</dbReference>
<dbReference type="KEGG" id="emi:Emin_1138"/>
<dbReference type="Proteomes" id="UP000001029">
    <property type="component" value="Chromosome"/>
</dbReference>
<dbReference type="InterPro" id="IPR001750">
    <property type="entry name" value="ND/Mrp_TM"/>
</dbReference>
<feature type="transmembrane region" description="Helical" evidence="3">
    <location>
        <begin position="286"/>
        <end position="304"/>
    </location>
</feature>
<keyword evidence="3" id="KW-1133">Transmembrane helix</keyword>
<dbReference type="HOGENOM" id="CLU_007100_9_5_0"/>
<feature type="transmembrane region" description="Helical" evidence="3">
    <location>
        <begin position="31"/>
        <end position="52"/>
    </location>
</feature>
<dbReference type="AlphaFoldDB" id="B2KDU4"/>
<feature type="transmembrane region" description="Helical" evidence="3">
    <location>
        <begin position="193"/>
        <end position="218"/>
    </location>
</feature>
<gene>
    <name evidence="5" type="ordered locus">Emin_1138</name>
</gene>
<evidence type="ECO:0000256" key="3">
    <source>
        <dbReference type="SAM" id="Phobius"/>
    </source>
</evidence>
<feature type="transmembrane region" description="Helical" evidence="3">
    <location>
        <begin position="389"/>
        <end position="410"/>
    </location>
</feature>
<feature type="domain" description="NADH:quinone oxidoreductase/Mrp antiporter transmembrane" evidence="4">
    <location>
        <begin position="123"/>
        <end position="405"/>
    </location>
</feature>
<protein>
    <submittedName>
        <fullName evidence="5">Putative Ech hydrogenase component</fullName>
        <ecNumber evidence="5">1.6.99.5</ecNumber>
    </submittedName>
</protein>
<dbReference type="STRING" id="445932.Emin_1138"/>
<dbReference type="PANTHER" id="PTHR43373:SF1">
    <property type="entry name" value="NA(+)_H(+) ANTIPORTER SUBUNIT A"/>
    <property type="match status" value="1"/>
</dbReference>
<evidence type="ECO:0000259" key="4">
    <source>
        <dbReference type="Pfam" id="PF00361"/>
    </source>
</evidence>
<dbReference type="GO" id="GO:0012505">
    <property type="term" value="C:endomembrane system"/>
    <property type="evidence" value="ECO:0007669"/>
    <property type="project" value="UniProtKB-SubCell"/>
</dbReference>
<reference evidence="5 6" key="1">
    <citation type="journal article" date="2009" name="Appl. Environ. Microbiol.">
        <title>Genomic analysis of 'Elusimicrobium minutum,' the first cultivated representative of the phylum 'Elusimicrobia' (formerly termite group 1).</title>
        <authorList>
            <person name="Herlemann D.P.R."/>
            <person name="Geissinger O."/>
            <person name="Ikeda-Ohtsubo W."/>
            <person name="Kunin V."/>
            <person name="Sun H."/>
            <person name="Lapidus A."/>
            <person name="Hugenholtz P."/>
            <person name="Brune A."/>
        </authorList>
    </citation>
    <scope>NUCLEOTIDE SEQUENCE [LARGE SCALE GENOMIC DNA]</scope>
    <source>
        <strain evidence="5 6">Pei191</strain>
    </source>
</reference>
<keyword evidence="3" id="KW-0472">Membrane</keyword>
<feature type="transmembrane region" description="Helical" evidence="3">
    <location>
        <begin position="258"/>
        <end position="279"/>
    </location>
</feature>
<dbReference type="RefSeq" id="WP_012415305.1">
    <property type="nucleotide sequence ID" value="NC_010644.1"/>
</dbReference>
<feature type="transmembrane region" description="Helical" evidence="3">
    <location>
        <begin position="355"/>
        <end position="377"/>
    </location>
</feature>
<feature type="transmembrane region" description="Helical" evidence="3">
    <location>
        <begin position="310"/>
        <end position="334"/>
    </location>
</feature>
<evidence type="ECO:0000313" key="6">
    <source>
        <dbReference type="Proteomes" id="UP000001029"/>
    </source>
</evidence>
<dbReference type="EC" id="1.6.99.5" evidence="5"/>
<dbReference type="GO" id="GO:0016020">
    <property type="term" value="C:membrane"/>
    <property type="evidence" value="ECO:0007669"/>
    <property type="project" value="UniProtKB-SubCell"/>
</dbReference>
<dbReference type="Pfam" id="PF00361">
    <property type="entry name" value="Proton_antipo_M"/>
    <property type="match status" value="1"/>
</dbReference>
<dbReference type="GO" id="GO:0016491">
    <property type="term" value="F:oxidoreductase activity"/>
    <property type="evidence" value="ECO:0007669"/>
    <property type="project" value="UniProtKB-KW"/>
</dbReference>
<dbReference type="EMBL" id="CP001055">
    <property type="protein sequence ID" value="ACC98690.1"/>
    <property type="molecule type" value="Genomic_DNA"/>
</dbReference>
<dbReference type="PANTHER" id="PTHR43373">
    <property type="entry name" value="NA(+)/H(+) ANTIPORTER SUBUNIT"/>
    <property type="match status" value="1"/>
</dbReference>
<feature type="transmembrane region" description="Helical" evidence="3">
    <location>
        <begin position="230"/>
        <end position="252"/>
    </location>
</feature>
<feature type="transmembrane region" description="Helical" evidence="3">
    <location>
        <begin position="436"/>
        <end position="461"/>
    </location>
</feature>